<evidence type="ECO:0000256" key="4">
    <source>
        <dbReference type="ARBA" id="ARBA00047740"/>
    </source>
</evidence>
<reference evidence="6" key="2">
    <citation type="submission" date="2013-10" db="EMBL/GenBank/DDBJ databases">
        <authorList>
            <person name="Aslett M."/>
        </authorList>
    </citation>
    <scope>NUCLEOTIDE SEQUENCE</scope>
    <source>
        <strain evidence="6">Houghton</strain>
    </source>
</reference>
<accession>U6GFH4</accession>
<evidence type="ECO:0000256" key="3">
    <source>
        <dbReference type="ARBA" id="ARBA00035028"/>
    </source>
</evidence>
<comment type="catalytic activity">
    <reaction evidence="4">
        <text>a 5'-end triphospho-ribonucleoside in mRNA + H2O = a 5'-end diphospho-ribonucleoside in mRNA + phosphate + H(+)</text>
        <dbReference type="Rhea" id="RHEA:67004"/>
        <dbReference type="Rhea" id="RHEA-COMP:17164"/>
        <dbReference type="Rhea" id="RHEA-COMP:17165"/>
        <dbReference type="ChEBI" id="CHEBI:15377"/>
        <dbReference type="ChEBI" id="CHEBI:15378"/>
        <dbReference type="ChEBI" id="CHEBI:43474"/>
        <dbReference type="ChEBI" id="CHEBI:167616"/>
        <dbReference type="ChEBI" id="CHEBI:167618"/>
        <dbReference type="EC" id="3.6.1.74"/>
    </reaction>
    <physiologicalReaction direction="left-to-right" evidence="4">
        <dbReference type="Rhea" id="RHEA:67005"/>
    </physiologicalReaction>
</comment>
<dbReference type="InterPro" id="IPR037009">
    <property type="entry name" value="mRNA_triPase_Cet1_sf"/>
</dbReference>
<dbReference type="Proteomes" id="UP000018050">
    <property type="component" value="Unassembled WGS sequence"/>
</dbReference>
<sequence length="643" mass="68172">MTACPGAAAAGGEAAAPAAAAAAAGAEGGAQAVSAAKAAAAAAEEDGSASQQMQEQAAGISEEVPRGVLPASALVLAEALDASFCPLINEVAQQLVQQLLLLHEEHPCLFQAVEDSPEGPLTGAPAEGGPSFTLELEGRLGVILEREKNCRLRLPLASHAVLQPSFCMGTGGGTDAAGEEGGPQARFAAGVSAAHFAELKELLLRVATDNRRVAAQRMQVHLALMGIEPYSGAPEDCADAADEGGPQGGPPEECSNTFNKEALKQLTGDDWQVLPEVETEENYYHIPALQASARFSTNLADAVGGPQGGPLGGPQGASRGPASYRGGPFLGGPMSIQGLAQVLISPGIYKQNLLQWNVYTGADKEDAFASTDDWGGPSGAPDETAERARVDYRLAINFEHKIEVKDLQKSLLQMACAARGSGGAPPGYPGAPPPPPTNGAEPQLRRLRLRQSLVHRSGLRIDLTKVQQQTKPTWGPQPDNRREAPARWQYEAILHQQRTGDPRPLWCLCSTFLSLLRELSGCLNSPQRLRGGPQGSKGAPGDNEAELADLGDVQMSASEEIAFKHFLSEQLPLIGDYAYRAVAQEMEQISREGTEEVPSLEKFMQQPDVDKKCLYTHNKTHISGPWIPHKDKDGKVHLVEVRR</sequence>
<dbReference type="EC" id="3.6.1.74" evidence="3"/>
<evidence type="ECO:0000256" key="1">
    <source>
        <dbReference type="ARBA" id="ARBA00022664"/>
    </source>
</evidence>
<dbReference type="GO" id="GO:0006397">
    <property type="term" value="P:mRNA processing"/>
    <property type="evidence" value="ECO:0007669"/>
    <property type="project" value="UniProtKB-KW"/>
</dbReference>
<dbReference type="InterPro" id="IPR033469">
    <property type="entry name" value="CYTH-like_dom_sf"/>
</dbReference>
<dbReference type="RefSeq" id="XP_013252301.1">
    <property type="nucleotide sequence ID" value="XM_013396847.1"/>
</dbReference>
<feature type="compositionally biased region" description="Pro residues" evidence="5">
    <location>
        <begin position="426"/>
        <end position="437"/>
    </location>
</feature>
<reference evidence="6" key="1">
    <citation type="submission" date="2013-10" db="EMBL/GenBank/DDBJ databases">
        <title>Genomic analysis of the causative agents of coccidiosis in chickens.</title>
        <authorList>
            <person name="Reid A.J."/>
            <person name="Blake D."/>
            <person name="Billington K."/>
            <person name="Browne H."/>
            <person name="Dunn M."/>
            <person name="Hung S."/>
            <person name="Kawahara F."/>
            <person name="Miranda-Saavedra D."/>
            <person name="Mourier T."/>
            <person name="Nagra H."/>
            <person name="Otto T.D."/>
            <person name="Rawlings N."/>
            <person name="Sanchez A."/>
            <person name="Sanders M."/>
            <person name="Subramaniam C."/>
            <person name="Tay Y."/>
            <person name="Dear P."/>
            <person name="Doerig C."/>
            <person name="Gruber A."/>
            <person name="Parkinson J."/>
            <person name="Shirley M."/>
            <person name="Wan K.L."/>
            <person name="Berriman M."/>
            <person name="Tomley F."/>
            <person name="Pain A."/>
        </authorList>
    </citation>
    <scope>NUCLEOTIDE SEQUENCE</scope>
    <source>
        <strain evidence="6">Houghton</strain>
    </source>
</reference>
<keyword evidence="7" id="KW-1185">Reference proteome</keyword>
<dbReference type="Gene3D" id="3.20.100.10">
    <property type="entry name" value="mRNA triphosphatase Cet1-like"/>
    <property type="match status" value="2"/>
</dbReference>
<dbReference type="GO" id="GO:0004651">
    <property type="term" value="F:polynucleotide 5'-phosphatase activity"/>
    <property type="evidence" value="ECO:0007669"/>
    <property type="project" value="InterPro"/>
</dbReference>
<keyword evidence="2" id="KW-0378">Hydrolase</keyword>
<dbReference type="PANTHER" id="PTHR28118">
    <property type="entry name" value="POLYNUCLEOTIDE 5'-TRIPHOSPHATASE-RELATED"/>
    <property type="match status" value="1"/>
</dbReference>
<feature type="region of interest" description="Disordered" evidence="5">
    <location>
        <begin position="526"/>
        <end position="545"/>
    </location>
</feature>
<dbReference type="SUPFAM" id="SSF55154">
    <property type="entry name" value="CYTH-like phosphatases"/>
    <property type="match status" value="1"/>
</dbReference>
<dbReference type="EMBL" id="HG670625">
    <property type="protein sequence ID" value="CDI77329.1"/>
    <property type="molecule type" value="Genomic_DNA"/>
</dbReference>
<dbReference type="GO" id="GO:0140818">
    <property type="term" value="F:mRNA 5'-triphosphate monophosphatase activity"/>
    <property type="evidence" value="ECO:0007669"/>
    <property type="project" value="UniProtKB-EC"/>
</dbReference>
<dbReference type="OrthoDB" id="272147at2759"/>
<organism evidence="6 7">
    <name type="scientific">Eimeria acervulina</name>
    <name type="common">Coccidian parasite</name>
    <dbReference type="NCBI Taxonomy" id="5801"/>
    <lineage>
        <taxon>Eukaryota</taxon>
        <taxon>Sar</taxon>
        <taxon>Alveolata</taxon>
        <taxon>Apicomplexa</taxon>
        <taxon>Conoidasida</taxon>
        <taxon>Coccidia</taxon>
        <taxon>Eucoccidiorida</taxon>
        <taxon>Eimeriorina</taxon>
        <taxon>Eimeriidae</taxon>
        <taxon>Eimeria</taxon>
    </lineage>
</organism>
<evidence type="ECO:0000256" key="2">
    <source>
        <dbReference type="ARBA" id="ARBA00022801"/>
    </source>
</evidence>
<protein>
    <recommendedName>
        <fullName evidence="3">mRNA 5'-phosphatase</fullName>
        <ecNumber evidence="3">3.6.1.74</ecNumber>
    </recommendedName>
</protein>
<evidence type="ECO:0000313" key="6">
    <source>
        <dbReference type="EMBL" id="CDI77329.1"/>
    </source>
</evidence>
<proteinExistence type="predicted"/>
<name>U6GFH4_EIMAC</name>
<feature type="region of interest" description="Disordered" evidence="5">
    <location>
        <begin position="420"/>
        <end position="441"/>
    </location>
</feature>
<evidence type="ECO:0000256" key="5">
    <source>
        <dbReference type="SAM" id="MobiDB-lite"/>
    </source>
</evidence>
<dbReference type="GeneID" id="25270405"/>
<evidence type="ECO:0000313" key="7">
    <source>
        <dbReference type="Proteomes" id="UP000018050"/>
    </source>
</evidence>
<gene>
    <name evidence="6" type="ORF">EAH_00023350</name>
</gene>
<dbReference type="VEuPathDB" id="ToxoDB:EAH_00023350"/>
<dbReference type="InterPro" id="IPR040343">
    <property type="entry name" value="Cet1/Ctl1"/>
</dbReference>
<dbReference type="PANTHER" id="PTHR28118:SF1">
    <property type="entry name" value="POLYNUCLEOTIDE 5'-TRIPHOSPHATASE CTL1-RELATED"/>
    <property type="match status" value="1"/>
</dbReference>
<dbReference type="OMA" id="TEVCIDM"/>
<dbReference type="AlphaFoldDB" id="U6GFH4"/>
<keyword evidence="1" id="KW-0507">mRNA processing</keyword>